<evidence type="ECO:0000313" key="2">
    <source>
        <dbReference type="EMBL" id="KAH7259274.1"/>
    </source>
</evidence>
<feature type="compositionally biased region" description="Polar residues" evidence="1">
    <location>
        <begin position="155"/>
        <end position="166"/>
    </location>
</feature>
<comment type="caution">
    <text evidence="2">The sequence shown here is derived from an EMBL/GenBank/DDBJ whole genome shotgun (WGS) entry which is preliminary data.</text>
</comment>
<dbReference type="OrthoDB" id="5081713at2759"/>
<sequence length="372" mass="41185">MIIDNAHTWATRVFKPLISSYIEQWKHIHSEQKTGRVVQDLLLAGKSQGLRQKNIEQRRLVVPIVRDLLDAPAGMELDDMAHKKVTPLFLGMLMHQICSTERDFISSQIEKAVTERLQVIVTNGATVTTQVDALHRVEATTQLPLRSEHEETIPSADSSQETQFPETDNDDPNDSDYSPPRSQSRSRSTSDAHLYDEDARSEVAISIASDSISSFRSFSNDTTLVWRPPSNPETPKVGPSSKQGSARPNMLHRQSSQPSEDSNDATPKPSTMGNGIDFNFAFESPGSPRASSHLERLGKNKLDGSPVFAGRSPPSEPKWPPGRRFAQSKTRKSPQHPKYGSDISPSPPEGPMAKLYIDLASNSQEDPPNTKD</sequence>
<dbReference type="GeneID" id="70231274"/>
<feature type="compositionally biased region" description="Polar residues" evidence="1">
    <location>
        <begin position="240"/>
        <end position="273"/>
    </location>
</feature>
<protein>
    <submittedName>
        <fullName evidence="2">Uncharacterized protein</fullName>
    </submittedName>
</protein>
<feature type="region of interest" description="Disordered" evidence="1">
    <location>
        <begin position="221"/>
        <end position="372"/>
    </location>
</feature>
<evidence type="ECO:0000313" key="3">
    <source>
        <dbReference type="Proteomes" id="UP000720189"/>
    </source>
</evidence>
<dbReference type="Proteomes" id="UP000720189">
    <property type="component" value="Unassembled WGS sequence"/>
</dbReference>
<organism evidence="2 3">
    <name type="scientific">Fusarium redolens</name>
    <dbReference type="NCBI Taxonomy" id="48865"/>
    <lineage>
        <taxon>Eukaryota</taxon>
        <taxon>Fungi</taxon>
        <taxon>Dikarya</taxon>
        <taxon>Ascomycota</taxon>
        <taxon>Pezizomycotina</taxon>
        <taxon>Sordariomycetes</taxon>
        <taxon>Hypocreomycetidae</taxon>
        <taxon>Hypocreales</taxon>
        <taxon>Nectriaceae</taxon>
        <taxon>Fusarium</taxon>
        <taxon>Fusarium redolens species complex</taxon>
    </lineage>
</organism>
<dbReference type="RefSeq" id="XP_046051982.1">
    <property type="nucleotide sequence ID" value="XM_046201320.1"/>
</dbReference>
<gene>
    <name evidence="2" type="ORF">BKA55DRAFT_736073</name>
</gene>
<feature type="compositionally biased region" description="Polar residues" evidence="1">
    <location>
        <begin position="360"/>
        <end position="372"/>
    </location>
</feature>
<feature type="region of interest" description="Disordered" evidence="1">
    <location>
        <begin position="140"/>
        <end position="195"/>
    </location>
</feature>
<feature type="compositionally biased region" description="Low complexity" evidence="1">
    <location>
        <begin position="175"/>
        <end position="187"/>
    </location>
</feature>
<keyword evidence="3" id="KW-1185">Reference proteome</keyword>
<evidence type="ECO:0000256" key="1">
    <source>
        <dbReference type="SAM" id="MobiDB-lite"/>
    </source>
</evidence>
<feature type="compositionally biased region" description="Basic and acidic residues" evidence="1">
    <location>
        <begin position="292"/>
        <end position="302"/>
    </location>
</feature>
<accession>A0A9P9KMM6</accession>
<reference evidence="2" key="1">
    <citation type="journal article" date="2021" name="Nat. Commun.">
        <title>Genetic determinants of endophytism in the Arabidopsis root mycobiome.</title>
        <authorList>
            <person name="Mesny F."/>
            <person name="Miyauchi S."/>
            <person name="Thiergart T."/>
            <person name="Pickel B."/>
            <person name="Atanasova L."/>
            <person name="Karlsson M."/>
            <person name="Huettel B."/>
            <person name="Barry K.W."/>
            <person name="Haridas S."/>
            <person name="Chen C."/>
            <person name="Bauer D."/>
            <person name="Andreopoulos W."/>
            <person name="Pangilinan J."/>
            <person name="LaButti K."/>
            <person name="Riley R."/>
            <person name="Lipzen A."/>
            <person name="Clum A."/>
            <person name="Drula E."/>
            <person name="Henrissat B."/>
            <person name="Kohler A."/>
            <person name="Grigoriev I.V."/>
            <person name="Martin F.M."/>
            <person name="Hacquard S."/>
        </authorList>
    </citation>
    <scope>NUCLEOTIDE SEQUENCE</scope>
    <source>
        <strain evidence="2">MPI-CAGE-AT-0023</strain>
    </source>
</reference>
<name>A0A9P9KMM6_FUSRE</name>
<dbReference type="EMBL" id="JAGMUX010000005">
    <property type="protein sequence ID" value="KAH7259274.1"/>
    <property type="molecule type" value="Genomic_DNA"/>
</dbReference>
<dbReference type="AlphaFoldDB" id="A0A9P9KMM6"/>
<proteinExistence type="predicted"/>